<feature type="domain" description="BZIP" evidence="3">
    <location>
        <begin position="197"/>
        <end position="258"/>
    </location>
</feature>
<feature type="region of interest" description="Disordered" evidence="2">
    <location>
        <begin position="23"/>
        <end position="85"/>
    </location>
</feature>
<feature type="compositionally biased region" description="Pro residues" evidence="2">
    <location>
        <begin position="26"/>
        <end position="35"/>
    </location>
</feature>
<dbReference type="AlphaFoldDB" id="A0AAW1MAF7"/>
<evidence type="ECO:0000313" key="5">
    <source>
        <dbReference type="Proteomes" id="UP001443914"/>
    </source>
</evidence>
<dbReference type="CDD" id="cd14703">
    <property type="entry name" value="bZIP_plant_RF2"/>
    <property type="match status" value="1"/>
</dbReference>
<evidence type="ECO:0000256" key="1">
    <source>
        <dbReference type="SAM" id="Coils"/>
    </source>
</evidence>
<protein>
    <recommendedName>
        <fullName evidence="3">BZIP domain-containing protein</fullName>
    </recommendedName>
</protein>
<accession>A0AAW1MAF7</accession>
<comment type="caution">
    <text evidence="4">The sequence shown here is derived from an EMBL/GenBank/DDBJ whole genome shotgun (WGS) entry which is preliminary data.</text>
</comment>
<dbReference type="SUPFAM" id="SSF57959">
    <property type="entry name" value="Leucine zipper domain"/>
    <property type="match status" value="1"/>
</dbReference>
<evidence type="ECO:0000313" key="4">
    <source>
        <dbReference type="EMBL" id="KAK9743285.1"/>
    </source>
</evidence>
<dbReference type="InterPro" id="IPR046347">
    <property type="entry name" value="bZIP_sf"/>
</dbReference>
<reference evidence="4" key="1">
    <citation type="submission" date="2024-03" db="EMBL/GenBank/DDBJ databases">
        <title>WGS assembly of Saponaria officinalis var. Norfolk2.</title>
        <authorList>
            <person name="Jenkins J."/>
            <person name="Shu S."/>
            <person name="Grimwood J."/>
            <person name="Barry K."/>
            <person name="Goodstein D."/>
            <person name="Schmutz J."/>
            <person name="Leebens-Mack J."/>
            <person name="Osbourn A."/>
        </authorList>
    </citation>
    <scope>NUCLEOTIDE SEQUENCE [LARGE SCALE GENOMIC DNA]</scope>
    <source>
        <strain evidence="4">JIC</strain>
    </source>
</reference>
<organism evidence="4 5">
    <name type="scientific">Saponaria officinalis</name>
    <name type="common">Common soapwort</name>
    <name type="synonym">Lychnis saponaria</name>
    <dbReference type="NCBI Taxonomy" id="3572"/>
    <lineage>
        <taxon>Eukaryota</taxon>
        <taxon>Viridiplantae</taxon>
        <taxon>Streptophyta</taxon>
        <taxon>Embryophyta</taxon>
        <taxon>Tracheophyta</taxon>
        <taxon>Spermatophyta</taxon>
        <taxon>Magnoliopsida</taxon>
        <taxon>eudicotyledons</taxon>
        <taxon>Gunneridae</taxon>
        <taxon>Pentapetalae</taxon>
        <taxon>Caryophyllales</taxon>
        <taxon>Caryophyllaceae</taxon>
        <taxon>Caryophylleae</taxon>
        <taxon>Saponaria</taxon>
    </lineage>
</organism>
<proteinExistence type="predicted"/>
<evidence type="ECO:0000256" key="2">
    <source>
        <dbReference type="SAM" id="MobiDB-lite"/>
    </source>
</evidence>
<dbReference type="GO" id="GO:0005634">
    <property type="term" value="C:nucleus"/>
    <property type="evidence" value="ECO:0007669"/>
    <property type="project" value="UniProtKB-ARBA"/>
</dbReference>
<keyword evidence="5" id="KW-1185">Reference proteome</keyword>
<dbReference type="InterPro" id="IPR044759">
    <property type="entry name" value="bZIP_RF2"/>
</dbReference>
<dbReference type="SMART" id="SM00338">
    <property type="entry name" value="BRLZ"/>
    <property type="match status" value="1"/>
</dbReference>
<dbReference type="EMBL" id="JBDFQZ010000003">
    <property type="protein sequence ID" value="KAK9743285.1"/>
    <property type="molecule type" value="Genomic_DNA"/>
</dbReference>
<dbReference type="GO" id="GO:0003700">
    <property type="term" value="F:DNA-binding transcription factor activity"/>
    <property type="evidence" value="ECO:0007669"/>
    <property type="project" value="InterPro"/>
</dbReference>
<dbReference type="PANTHER" id="PTHR46835">
    <property type="entry name" value="BASIC-LEUCINE ZIPPER (BZIP) TRANSCRIPTION FACTOR FAMILY PROTEIN-RELATED"/>
    <property type="match status" value="1"/>
</dbReference>
<gene>
    <name evidence="4" type="ORF">RND81_03G229300</name>
</gene>
<feature type="coiled-coil region" evidence="1">
    <location>
        <begin position="221"/>
        <end position="269"/>
    </location>
</feature>
<sequence>MLGGCMAKPNVLPVTQVTVACQGQPSLPPKIPSPAPYRGSIPTEKQVDPPSPHSTDALTEEVPSWFEDLLNEPESPANNRSHRRSASDTFAYFASSSSANGLGLGSMMGGPNWSFRTAHKPNFVNGPTVKPGHSHEQRDKMSKSGAEEDAELKALGVSCTTQELDRATVAATEGHNQGDGSENSSGGSDSSQMKPPSAPKPEAKRKQHNARRSRVRKLQYIAELERNAHALQMEGAEVTAQLEFLDQQNMILAMENRALKQRLESLSQEHFLKSLEQELLDREMARLQYLYHLQNVNQHQHRQRQKQAATHRRGRSCDLDSQFARLYIHPPETVAATNGFKSPQRN</sequence>
<feature type="compositionally biased region" description="Basic residues" evidence="2">
    <location>
        <begin position="203"/>
        <end position="214"/>
    </location>
</feature>
<evidence type="ECO:0000259" key="3">
    <source>
        <dbReference type="SMART" id="SM00338"/>
    </source>
</evidence>
<dbReference type="Proteomes" id="UP001443914">
    <property type="component" value="Unassembled WGS sequence"/>
</dbReference>
<dbReference type="InterPro" id="IPR044797">
    <property type="entry name" value="At4g06598-like"/>
</dbReference>
<feature type="region of interest" description="Disordered" evidence="2">
    <location>
        <begin position="171"/>
        <end position="214"/>
    </location>
</feature>
<name>A0AAW1MAF7_SAPOF</name>
<dbReference type="PANTHER" id="PTHR46835:SF3">
    <property type="entry name" value="BASIC-LEUCINE ZIPPER (BZIP) TRANSCRIPTION FACTOR FAMILY PROTEIN"/>
    <property type="match status" value="1"/>
</dbReference>
<dbReference type="InterPro" id="IPR004827">
    <property type="entry name" value="bZIP"/>
</dbReference>
<feature type="compositionally biased region" description="Basic and acidic residues" evidence="2">
    <location>
        <begin position="133"/>
        <end position="146"/>
    </location>
</feature>
<feature type="region of interest" description="Disordered" evidence="2">
    <location>
        <begin position="119"/>
        <end position="148"/>
    </location>
</feature>
<feature type="compositionally biased region" description="Low complexity" evidence="2">
    <location>
        <begin position="178"/>
        <end position="192"/>
    </location>
</feature>
<keyword evidence="1" id="KW-0175">Coiled coil</keyword>